<reference evidence="1" key="2">
    <citation type="journal article" date="2015" name="Fish Shellfish Immunol.">
        <title>Early steps in the European eel (Anguilla anguilla)-Vibrio vulnificus interaction in the gills: Role of the RtxA13 toxin.</title>
        <authorList>
            <person name="Callol A."/>
            <person name="Pajuelo D."/>
            <person name="Ebbesson L."/>
            <person name="Teles M."/>
            <person name="MacKenzie S."/>
            <person name="Amaro C."/>
        </authorList>
    </citation>
    <scope>NUCLEOTIDE SEQUENCE</scope>
</reference>
<accession>A0A0E9PLU3</accession>
<dbReference type="AlphaFoldDB" id="A0A0E9PLU3"/>
<proteinExistence type="predicted"/>
<sequence>MFRTRLTPRAEMRSHLFPTFALDLNNNTFRNK</sequence>
<organism evidence="1">
    <name type="scientific">Anguilla anguilla</name>
    <name type="common">European freshwater eel</name>
    <name type="synonym">Muraena anguilla</name>
    <dbReference type="NCBI Taxonomy" id="7936"/>
    <lineage>
        <taxon>Eukaryota</taxon>
        <taxon>Metazoa</taxon>
        <taxon>Chordata</taxon>
        <taxon>Craniata</taxon>
        <taxon>Vertebrata</taxon>
        <taxon>Euteleostomi</taxon>
        <taxon>Actinopterygii</taxon>
        <taxon>Neopterygii</taxon>
        <taxon>Teleostei</taxon>
        <taxon>Anguilliformes</taxon>
        <taxon>Anguillidae</taxon>
        <taxon>Anguilla</taxon>
    </lineage>
</organism>
<evidence type="ECO:0000313" key="1">
    <source>
        <dbReference type="EMBL" id="JAH05611.1"/>
    </source>
</evidence>
<dbReference type="EMBL" id="GBXM01102966">
    <property type="protein sequence ID" value="JAH05611.1"/>
    <property type="molecule type" value="Transcribed_RNA"/>
</dbReference>
<name>A0A0E9PLU3_ANGAN</name>
<protein>
    <submittedName>
        <fullName evidence="1">Uncharacterized protein</fullName>
    </submittedName>
</protein>
<reference evidence="1" key="1">
    <citation type="submission" date="2014-11" db="EMBL/GenBank/DDBJ databases">
        <authorList>
            <person name="Amaro Gonzalez C."/>
        </authorList>
    </citation>
    <scope>NUCLEOTIDE SEQUENCE</scope>
</reference>